<dbReference type="InterPro" id="IPR034660">
    <property type="entry name" value="DinB/YfiT-like"/>
</dbReference>
<name>A0A511CZN7_9PSEU</name>
<accession>A0A511CZN7</accession>
<evidence type="ECO:0000313" key="3">
    <source>
        <dbReference type="EMBL" id="GEL17733.1"/>
    </source>
</evidence>
<dbReference type="GO" id="GO:0005886">
    <property type="term" value="C:plasma membrane"/>
    <property type="evidence" value="ECO:0007669"/>
    <property type="project" value="TreeGrafter"/>
</dbReference>
<proteinExistence type="predicted"/>
<protein>
    <recommendedName>
        <fullName evidence="5">Maleylpyruvate isomerase family mycothiol-dependent enzyme</fullName>
    </recommendedName>
</protein>
<dbReference type="STRING" id="1123024.GCA_000423625_03065"/>
<dbReference type="AlphaFoldDB" id="A0A511CZN7"/>
<dbReference type="Pfam" id="PF07398">
    <property type="entry name" value="MDMPI_C"/>
    <property type="match status" value="1"/>
</dbReference>
<feature type="domain" description="Mycothiol-dependent maleylpyruvate isomerase metal-binding" evidence="2">
    <location>
        <begin position="13"/>
        <end position="135"/>
    </location>
</feature>
<dbReference type="Gene3D" id="1.20.120.450">
    <property type="entry name" value="dinb family like domain"/>
    <property type="match status" value="1"/>
</dbReference>
<feature type="domain" description="MDMPI C-terminal" evidence="1">
    <location>
        <begin position="150"/>
        <end position="246"/>
    </location>
</feature>
<dbReference type="InterPro" id="IPR017517">
    <property type="entry name" value="Maleyloyr_isom"/>
</dbReference>
<reference evidence="3 4" key="1">
    <citation type="submission" date="2019-07" db="EMBL/GenBank/DDBJ databases">
        <title>Whole genome shotgun sequence of Pseudonocardia asaccharolytica NBRC 16224.</title>
        <authorList>
            <person name="Hosoyama A."/>
            <person name="Uohara A."/>
            <person name="Ohji S."/>
            <person name="Ichikawa N."/>
        </authorList>
    </citation>
    <scope>NUCLEOTIDE SEQUENCE [LARGE SCALE GENOMIC DNA]</scope>
    <source>
        <strain evidence="3 4">NBRC 16224</strain>
    </source>
</reference>
<dbReference type="SUPFAM" id="SSF109854">
    <property type="entry name" value="DinB/YfiT-like putative metalloenzymes"/>
    <property type="match status" value="1"/>
</dbReference>
<evidence type="ECO:0000259" key="1">
    <source>
        <dbReference type="Pfam" id="PF07398"/>
    </source>
</evidence>
<dbReference type="PANTHER" id="PTHR40758">
    <property type="entry name" value="CONSERVED PROTEIN"/>
    <property type="match status" value="1"/>
</dbReference>
<evidence type="ECO:0008006" key="5">
    <source>
        <dbReference type="Google" id="ProtNLM"/>
    </source>
</evidence>
<comment type="caution">
    <text evidence="3">The sequence shown here is derived from an EMBL/GenBank/DDBJ whole genome shotgun (WGS) entry which is preliminary data.</text>
</comment>
<sequence>MTDLDLDHRAAFIEQTALFAELTRDADPEAPVPTCPGWTIRNLITHVGRGERWSATIVRTGATEPVDPRTVADGKPPADPEGAATWLRTGAAELLAAVDEVGADAPVWTFTGPRPAEWWIRRRLHEVIAHRADAALALGARYDLAPGLGADAVSEWLSLLTVPRPGADGAPLPPGATMHLHATDEGLGAAGEWMVRPADELIAWEHGHAKGTVAVRGAASDLFLTLLRRIPAESPQVEVLGDREVLMHFLAHTSF</sequence>
<organism evidence="3 4">
    <name type="scientific">Pseudonocardia asaccharolytica DSM 44247 = NBRC 16224</name>
    <dbReference type="NCBI Taxonomy" id="1123024"/>
    <lineage>
        <taxon>Bacteria</taxon>
        <taxon>Bacillati</taxon>
        <taxon>Actinomycetota</taxon>
        <taxon>Actinomycetes</taxon>
        <taxon>Pseudonocardiales</taxon>
        <taxon>Pseudonocardiaceae</taxon>
        <taxon>Pseudonocardia</taxon>
    </lineage>
</organism>
<dbReference type="Pfam" id="PF11716">
    <property type="entry name" value="MDMPI_N"/>
    <property type="match status" value="1"/>
</dbReference>
<evidence type="ECO:0000259" key="2">
    <source>
        <dbReference type="Pfam" id="PF11716"/>
    </source>
</evidence>
<keyword evidence="4" id="KW-1185">Reference proteome</keyword>
<dbReference type="RefSeq" id="WP_028930709.1">
    <property type="nucleotide sequence ID" value="NZ_AUII01000013.1"/>
</dbReference>
<dbReference type="NCBIfam" id="TIGR03083">
    <property type="entry name" value="maleylpyruvate isomerase family mycothiol-dependent enzyme"/>
    <property type="match status" value="1"/>
</dbReference>
<dbReference type="PANTHER" id="PTHR40758:SF1">
    <property type="entry name" value="CONSERVED PROTEIN"/>
    <property type="match status" value="1"/>
</dbReference>
<gene>
    <name evidence="3" type="ORF">PA7_15700</name>
</gene>
<dbReference type="Proteomes" id="UP000321328">
    <property type="component" value="Unassembled WGS sequence"/>
</dbReference>
<dbReference type="InterPro" id="IPR010872">
    <property type="entry name" value="MDMPI_C-term_domain"/>
</dbReference>
<dbReference type="InterPro" id="IPR024344">
    <property type="entry name" value="MDMPI_metal-binding"/>
</dbReference>
<dbReference type="GO" id="GO:0046872">
    <property type="term" value="F:metal ion binding"/>
    <property type="evidence" value="ECO:0007669"/>
    <property type="project" value="InterPro"/>
</dbReference>
<dbReference type="EMBL" id="BJVI01000011">
    <property type="protein sequence ID" value="GEL17733.1"/>
    <property type="molecule type" value="Genomic_DNA"/>
</dbReference>
<evidence type="ECO:0000313" key="4">
    <source>
        <dbReference type="Proteomes" id="UP000321328"/>
    </source>
</evidence>